<dbReference type="OrthoDB" id="9810297at2"/>
<dbReference type="Gene3D" id="1.10.940.10">
    <property type="entry name" value="NusB-like"/>
    <property type="match status" value="1"/>
</dbReference>
<dbReference type="GO" id="GO:0003723">
    <property type="term" value="F:RNA binding"/>
    <property type="evidence" value="ECO:0007669"/>
    <property type="project" value="UniProtKB-UniRule"/>
</dbReference>
<keyword evidence="5" id="KW-0698">rRNA processing</keyword>
<feature type="active site" description="Nucleophile" evidence="13">
    <location>
        <position position="382"/>
    </location>
</feature>
<keyword evidence="4" id="KW-0963">Cytoplasm</keyword>
<dbReference type="FunFam" id="3.40.50.150:FF:000022">
    <property type="entry name" value="Ribosomal RNA small subunit methyltransferase B"/>
    <property type="match status" value="1"/>
</dbReference>
<protein>
    <recommendedName>
        <fullName evidence="3">16S rRNA (cytosine(967)-C(5))-methyltransferase</fullName>
        <ecNumber evidence="3">2.1.1.176</ecNumber>
    </recommendedName>
    <alternativeName>
        <fullName evidence="10">16S rRNA m5C967 methyltransferase</fullName>
    </alternativeName>
    <alternativeName>
        <fullName evidence="11">rRNA (cytosine-C(5)-)-methyltransferase RsmB</fullName>
    </alternativeName>
</protein>
<sequence length="444" mass="50875">MDKSREIAVKVLTGVFKDKSYSNILLGSSLNKSNLEGKDKALTTEIVYGTLKYKYTIDKILSYFIKKDLRSIDIYILNILRSSVYQIRYLDRIPEFAAVNEAVEMTKKEKGIGPSKFVNAVLRNYLRSKNINFIEKDKDDIDQICFDYSFEPWMVNLFLKQYGKENGISIMEGLNEVPGISVRINPLKGSYHEIFSKLLDCGFNVEKGYINKEAINIIKGGNIEQNELFRDGFITVQDESAMLVASSMEIQDNMTILDLCSAPGGKATHICEILNNTGVVKAFDLHANKLKLIEKNAKRLGIKNLNCSEMDSRKYNDKYKEIANRVLIDVPCSGLGIIKKKPEIKWNKSLKDLKSLIKTQRSIMINAAEYVKSNGYLIYSTCTLNSEENEENIQWFLNNNKVYKIEPLYFGKYDNIIYSKEGWVTIMPNKYMDGFFICKLRKIG</sequence>
<keyword evidence="8 13" id="KW-0949">S-adenosyl-L-methionine</keyword>
<dbReference type="InterPro" id="IPR049560">
    <property type="entry name" value="MeTrfase_RsmB-F_NOP2_cat"/>
</dbReference>
<dbReference type="SUPFAM" id="SSF53335">
    <property type="entry name" value="S-adenosyl-L-methionine-dependent methyltransferases"/>
    <property type="match status" value="1"/>
</dbReference>
<dbReference type="PATRIC" id="fig|86416.3.peg.2434"/>
<dbReference type="InterPro" id="IPR001678">
    <property type="entry name" value="MeTrfase_RsmB-F_NOP2_dom"/>
</dbReference>
<dbReference type="PANTHER" id="PTHR22807">
    <property type="entry name" value="NOP2 YEAST -RELATED NOL1/NOP2/FMU SUN DOMAIN-CONTAINING"/>
    <property type="match status" value="1"/>
</dbReference>
<dbReference type="InterPro" id="IPR029063">
    <property type="entry name" value="SAM-dependent_MTases_sf"/>
</dbReference>
<dbReference type="EMBL" id="CP003261">
    <property type="protein sequence ID" value="AGK97315.1"/>
    <property type="molecule type" value="Genomic_DNA"/>
</dbReference>
<dbReference type="eggNOG" id="COG0144">
    <property type="taxonomic scope" value="Bacteria"/>
</dbReference>
<dbReference type="AlphaFoldDB" id="R4KCG9"/>
<dbReference type="InterPro" id="IPR004573">
    <property type="entry name" value="rRNA_ssu_MeTfrase_B"/>
</dbReference>
<dbReference type="PRINTS" id="PR02008">
    <property type="entry name" value="RCMTFAMILY"/>
</dbReference>
<feature type="domain" description="SAM-dependent MTase RsmB/NOP-type" evidence="14">
    <location>
        <begin position="170"/>
        <end position="443"/>
    </location>
</feature>
<gene>
    <name evidence="15" type="ORF">Clopa_2452</name>
</gene>
<evidence type="ECO:0000256" key="10">
    <source>
        <dbReference type="ARBA" id="ARBA00030399"/>
    </source>
</evidence>
<dbReference type="Gene3D" id="3.30.70.1170">
    <property type="entry name" value="Sun protein, domain 3"/>
    <property type="match status" value="1"/>
</dbReference>
<name>R4KCG9_CLOPA</name>
<dbReference type="RefSeq" id="WP_015615618.1">
    <property type="nucleotide sequence ID" value="NC_021182.1"/>
</dbReference>
<dbReference type="NCBIfam" id="NF011494">
    <property type="entry name" value="PRK14902.1"/>
    <property type="match status" value="1"/>
</dbReference>
<comment type="subcellular location">
    <subcellularLocation>
        <location evidence="2">Cytoplasm</location>
    </subcellularLocation>
</comment>
<keyword evidence="16" id="KW-1185">Reference proteome</keyword>
<reference evidence="15 16" key="1">
    <citation type="submission" date="2012-01" db="EMBL/GenBank/DDBJ databases">
        <title>Complete sequence of chromosome of Clostridium pasteurianum BC1.</title>
        <authorList>
            <consortium name="US DOE Joint Genome Institute"/>
            <person name="Lucas S."/>
            <person name="Han J."/>
            <person name="Lapidus A."/>
            <person name="Cheng J.-F."/>
            <person name="Goodwin L."/>
            <person name="Pitluck S."/>
            <person name="Peters L."/>
            <person name="Mikhailova N."/>
            <person name="Teshima H."/>
            <person name="Detter J.C."/>
            <person name="Han C."/>
            <person name="Tapia R."/>
            <person name="Land M."/>
            <person name="Hauser L."/>
            <person name="Kyrpides N."/>
            <person name="Ivanova N."/>
            <person name="Pagani I."/>
            <person name="Dunn J."/>
            <person name="Taghavi S."/>
            <person name="Francis A."/>
            <person name="van der Lelie D."/>
            <person name="Woyke T."/>
        </authorList>
    </citation>
    <scope>NUCLEOTIDE SEQUENCE [LARGE SCALE GENOMIC DNA]</scope>
    <source>
        <strain evidence="15 16">BC1</strain>
    </source>
</reference>
<evidence type="ECO:0000256" key="11">
    <source>
        <dbReference type="ARBA" id="ARBA00031088"/>
    </source>
</evidence>
<dbReference type="Pfam" id="PF01029">
    <property type="entry name" value="NusB"/>
    <property type="match status" value="1"/>
</dbReference>
<dbReference type="InterPro" id="IPR023267">
    <property type="entry name" value="RCMT"/>
</dbReference>
<dbReference type="STRING" id="86416.Clopa_2452"/>
<evidence type="ECO:0000256" key="9">
    <source>
        <dbReference type="ARBA" id="ARBA00022884"/>
    </source>
</evidence>
<feature type="binding site" evidence="13">
    <location>
        <position position="311"/>
    </location>
    <ligand>
        <name>S-adenosyl-L-methionine</name>
        <dbReference type="ChEBI" id="CHEBI:59789"/>
    </ligand>
</feature>
<keyword evidence="6 13" id="KW-0489">Methyltransferase</keyword>
<accession>R4KCG9</accession>
<dbReference type="GO" id="GO:0008649">
    <property type="term" value="F:rRNA methyltransferase activity"/>
    <property type="evidence" value="ECO:0007669"/>
    <property type="project" value="InterPro"/>
</dbReference>
<dbReference type="GO" id="GO:0006355">
    <property type="term" value="P:regulation of DNA-templated transcription"/>
    <property type="evidence" value="ECO:0007669"/>
    <property type="project" value="InterPro"/>
</dbReference>
<dbReference type="FunFam" id="1.10.940.10:FF:000006">
    <property type="entry name" value="16S rRNA (Cytosine(967)-C(5))-methyltransferase RsmB"/>
    <property type="match status" value="1"/>
</dbReference>
<evidence type="ECO:0000256" key="12">
    <source>
        <dbReference type="ARBA" id="ARBA00047283"/>
    </source>
</evidence>
<evidence type="ECO:0000259" key="14">
    <source>
        <dbReference type="PROSITE" id="PS51686"/>
    </source>
</evidence>
<organism evidence="15 16">
    <name type="scientific">Clostridium pasteurianum BC1</name>
    <dbReference type="NCBI Taxonomy" id="86416"/>
    <lineage>
        <taxon>Bacteria</taxon>
        <taxon>Bacillati</taxon>
        <taxon>Bacillota</taxon>
        <taxon>Clostridia</taxon>
        <taxon>Eubacteriales</taxon>
        <taxon>Clostridiaceae</taxon>
        <taxon>Clostridium</taxon>
    </lineage>
</organism>
<dbReference type="PANTHER" id="PTHR22807:SF53">
    <property type="entry name" value="RIBOSOMAL RNA SMALL SUBUNIT METHYLTRANSFERASE B-RELATED"/>
    <property type="match status" value="1"/>
</dbReference>
<dbReference type="HOGENOM" id="CLU_005316_0_1_9"/>
<dbReference type="KEGG" id="cpas:Clopa_2452"/>
<dbReference type="EC" id="2.1.1.176" evidence="3"/>
<dbReference type="GO" id="GO:0005737">
    <property type="term" value="C:cytoplasm"/>
    <property type="evidence" value="ECO:0007669"/>
    <property type="project" value="UniProtKB-SubCell"/>
</dbReference>
<dbReference type="InterPro" id="IPR054728">
    <property type="entry name" value="RsmB-like_ferredoxin"/>
</dbReference>
<dbReference type="Gene3D" id="3.40.50.150">
    <property type="entry name" value="Vaccinia Virus protein VP39"/>
    <property type="match status" value="1"/>
</dbReference>
<evidence type="ECO:0000256" key="3">
    <source>
        <dbReference type="ARBA" id="ARBA00012140"/>
    </source>
</evidence>
<dbReference type="Pfam" id="PF22458">
    <property type="entry name" value="RsmF-B_ferredox"/>
    <property type="match status" value="1"/>
</dbReference>
<evidence type="ECO:0000256" key="6">
    <source>
        <dbReference type="ARBA" id="ARBA00022603"/>
    </source>
</evidence>
<evidence type="ECO:0000256" key="7">
    <source>
        <dbReference type="ARBA" id="ARBA00022679"/>
    </source>
</evidence>
<feature type="binding site" evidence="13">
    <location>
        <begin position="260"/>
        <end position="266"/>
    </location>
    <ligand>
        <name>S-adenosyl-L-methionine</name>
        <dbReference type="ChEBI" id="CHEBI:59789"/>
    </ligand>
</feature>
<keyword evidence="7 13" id="KW-0808">Transferase</keyword>
<comment type="similarity">
    <text evidence="13">Belongs to the class I-like SAM-binding methyltransferase superfamily. RsmB/NOP family.</text>
</comment>
<comment type="function">
    <text evidence="1">Specifically methylates the cytosine at position 967 (m5C967) of 16S rRNA.</text>
</comment>
<dbReference type="Proteomes" id="UP000013523">
    <property type="component" value="Chromosome"/>
</dbReference>
<evidence type="ECO:0000256" key="8">
    <source>
        <dbReference type="ARBA" id="ARBA00022691"/>
    </source>
</evidence>
<dbReference type="NCBIfam" id="TIGR00563">
    <property type="entry name" value="rsmB"/>
    <property type="match status" value="1"/>
</dbReference>
<dbReference type="InterPro" id="IPR006027">
    <property type="entry name" value="NusB_RsmB_TIM44"/>
</dbReference>
<feature type="binding site" evidence="13">
    <location>
        <position position="329"/>
    </location>
    <ligand>
        <name>S-adenosyl-L-methionine</name>
        <dbReference type="ChEBI" id="CHEBI:59789"/>
    </ligand>
</feature>
<comment type="catalytic activity">
    <reaction evidence="12">
        <text>cytidine(967) in 16S rRNA + S-adenosyl-L-methionine = 5-methylcytidine(967) in 16S rRNA + S-adenosyl-L-homocysteine + H(+)</text>
        <dbReference type="Rhea" id="RHEA:42748"/>
        <dbReference type="Rhea" id="RHEA-COMP:10219"/>
        <dbReference type="Rhea" id="RHEA-COMP:10220"/>
        <dbReference type="ChEBI" id="CHEBI:15378"/>
        <dbReference type="ChEBI" id="CHEBI:57856"/>
        <dbReference type="ChEBI" id="CHEBI:59789"/>
        <dbReference type="ChEBI" id="CHEBI:74483"/>
        <dbReference type="ChEBI" id="CHEBI:82748"/>
        <dbReference type="EC" id="2.1.1.176"/>
    </reaction>
</comment>
<feature type="binding site" evidence="13">
    <location>
        <position position="284"/>
    </location>
    <ligand>
        <name>S-adenosyl-L-methionine</name>
        <dbReference type="ChEBI" id="CHEBI:59789"/>
    </ligand>
</feature>
<evidence type="ECO:0000256" key="4">
    <source>
        <dbReference type="ARBA" id="ARBA00022490"/>
    </source>
</evidence>
<dbReference type="PROSITE" id="PS51686">
    <property type="entry name" value="SAM_MT_RSMB_NOP"/>
    <property type="match status" value="1"/>
</dbReference>
<evidence type="ECO:0000256" key="1">
    <source>
        <dbReference type="ARBA" id="ARBA00002724"/>
    </source>
</evidence>
<dbReference type="SUPFAM" id="SSF48013">
    <property type="entry name" value="NusB-like"/>
    <property type="match status" value="1"/>
</dbReference>
<evidence type="ECO:0000256" key="2">
    <source>
        <dbReference type="ARBA" id="ARBA00004496"/>
    </source>
</evidence>
<dbReference type="InterPro" id="IPR035926">
    <property type="entry name" value="NusB-like_sf"/>
</dbReference>
<dbReference type="Pfam" id="PF01189">
    <property type="entry name" value="Methyltr_RsmB-F"/>
    <property type="match status" value="1"/>
</dbReference>
<evidence type="ECO:0000313" key="15">
    <source>
        <dbReference type="EMBL" id="AGK97315.1"/>
    </source>
</evidence>
<keyword evidence="9 13" id="KW-0694">RNA-binding</keyword>
<evidence type="ECO:0000313" key="16">
    <source>
        <dbReference type="Proteomes" id="UP000013523"/>
    </source>
</evidence>
<dbReference type="eggNOG" id="COG0781">
    <property type="taxonomic scope" value="Bacteria"/>
</dbReference>
<proteinExistence type="inferred from homology"/>
<evidence type="ECO:0000256" key="5">
    <source>
        <dbReference type="ARBA" id="ARBA00022552"/>
    </source>
</evidence>
<evidence type="ECO:0000256" key="13">
    <source>
        <dbReference type="PROSITE-ProRule" id="PRU01023"/>
    </source>
</evidence>